<evidence type="ECO:0000313" key="7">
    <source>
        <dbReference type="Proteomes" id="UP001595607"/>
    </source>
</evidence>
<accession>A0ABV7MCH6</accession>
<comment type="cofactor">
    <cofactor evidence="5">
        <name>Fe(2+)</name>
        <dbReference type="ChEBI" id="CHEBI:29033"/>
    </cofactor>
    <text evidence="5">Binds 1 Fe(2+) ion per subunit.</text>
</comment>
<dbReference type="PANTHER" id="PTHR10543:SF89">
    <property type="entry name" value="CAROTENOID 9,10(9',10')-CLEAVAGE DIOXYGENASE 1"/>
    <property type="match status" value="1"/>
</dbReference>
<keyword evidence="4 5" id="KW-0408">Iron</keyword>
<evidence type="ECO:0000256" key="3">
    <source>
        <dbReference type="ARBA" id="ARBA00023002"/>
    </source>
</evidence>
<organism evidence="6 7">
    <name type="scientific">Parvularcula lutaonensis</name>
    <dbReference type="NCBI Taxonomy" id="491923"/>
    <lineage>
        <taxon>Bacteria</taxon>
        <taxon>Pseudomonadati</taxon>
        <taxon>Pseudomonadota</taxon>
        <taxon>Alphaproteobacteria</taxon>
        <taxon>Parvularculales</taxon>
        <taxon>Parvularculaceae</taxon>
        <taxon>Parvularcula</taxon>
    </lineage>
</organism>
<sequence length="493" mass="55415">MSINIVNRFQSGIRPSAHPYLNGAWTPCTEEVDADELEVIGEIPKDLSGVYIRNTENPLHEAIGVYHPFDGDGMLHMMSFEGGRASYRNRFVRTEGFRAEQEAGRALWTGIAGNPSKSEREGWGARGRMKDSSSTDVVVFGGEALSTFYMCGEGYRLDPYTLEDHGRAAWVPPEGISAHPKVDPRTGELLFFNYGKKAPYMHYGVVGPDRKLRHMTPIPLPGPRLPHDMAFTENYSILIDLPLFWKEELLEAGIHSAAYHEDLPTRFAVVPRYGSENEIRRFEAAPTYVLHWTNAWEEGNEIVIDGYFQEDPDPAPIRMPGIDPRFGKLLANIDYHSFKPKLHRWRLNLDTGGVREERLHDELVEFGTINQHYACRPNRYVYSATAVPGMFLFAGLKKHDLETGETTSLSFGEGRVGSEAPFAPRVGGEREDDGYIVSFVTDTNEDRSECIIVDARDIAAGPVARVILPHRISSGTHVVWASHDEIRQQRAMA</sequence>
<dbReference type="Proteomes" id="UP001595607">
    <property type="component" value="Unassembled WGS sequence"/>
</dbReference>
<dbReference type="Pfam" id="PF03055">
    <property type="entry name" value="RPE65"/>
    <property type="match status" value="1"/>
</dbReference>
<reference evidence="7" key="1">
    <citation type="journal article" date="2019" name="Int. J. Syst. Evol. Microbiol.">
        <title>The Global Catalogue of Microorganisms (GCM) 10K type strain sequencing project: providing services to taxonomists for standard genome sequencing and annotation.</title>
        <authorList>
            <consortium name="The Broad Institute Genomics Platform"/>
            <consortium name="The Broad Institute Genome Sequencing Center for Infectious Disease"/>
            <person name="Wu L."/>
            <person name="Ma J."/>
        </authorList>
    </citation>
    <scope>NUCLEOTIDE SEQUENCE [LARGE SCALE GENOMIC DNA]</scope>
    <source>
        <strain evidence="7">KCTC 22245</strain>
    </source>
</reference>
<dbReference type="EMBL" id="JBHRVA010000002">
    <property type="protein sequence ID" value="MFC3302445.1"/>
    <property type="molecule type" value="Genomic_DNA"/>
</dbReference>
<protein>
    <recommendedName>
        <fullName evidence="5">Dioxygenase</fullName>
        <ecNumber evidence="5">1.13.11.-</ecNumber>
    </recommendedName>
</protein>
<comment type="caution">
    <text evidence="6">The sequence shown here is derived from an EMBL/GenBank/DDBJ whole genome shotgun (WGS) entry which is preliminary data.</text>
</comment>
<gene>
    <name evidence="6" type="ORF">ACFONP_06840</name>
</gene>
<dbReference type="EC" id="1.13.11.-" evidence="5"/>
<keyword evidence="3 5" id="KW-0560">Oxidoreductase</keyword>
<dbReference type="InterPro" id="IPR004294">
    <property type="entry name" value="Carotenoid_Oase"/>
</dbReference>
<dbReference type="RefSeq" id="WP_189570706.1">
    <property type="nucleotide sequence ID" value="NZ_BMXU01000001.1"/>
</dbReference>
<dbReference type="PANTHER" id="PTHR10543">
    <property type="entry name" value="BETA-CAROTENE DIOXYGENASE"/>
    <property type="match status" value="1"/>
</dbReference>
<comment type="similarity">
    <text evidence="1 5">Belongs to the carotenoid oxygenase family.</text>
</comment>
<keyword evidence="7" id="KW-1185">Reference proteome</keyword>
<evidence type="ECO:0000256" key="2">
    <source>
        <dbReference type="ARBA" id="ARBA00022723"/>
    </source>
</evidence>
<name>A0ABV7MCH6_9PROT</name>
<evidence type="ECO:0000256" key="4">
    <source>
        <dbReference type="ARBA" id="ARBA00023004"/>
    </source>
</evidence>
<keyword evidence="2 5" id="KW-0479">Metal-binding</keyword>
<evidence type="ECO:0000313" key="6">
    <source>
        <dbReference type="EMBL" id="MFC3302445.1"/>
    </source>
</evidence>
<proteinExistence type="inferred from homology"/>
<keyword evidence="5" id="KW-0223">Dioxygenase</keyword>
<evidence type="ECO:0000256" key="5">
    <source>
        <dbReference type="RuleBase" id="RU364048"/>
    </source>
</evidence>
<evidence type="ECO:0000256" key="1">
    <source>
        <dbReference type="ARBA" id="ARBA00006787"/>
    </source>
</evidence>